<reference evidence="3" key="1">
    <citation type="journal article" date="2010" name="Genome Biol.">
        <title>Genome sequence of the necrotrophic plant pathogen Pythium ultimum reveals original pathogenicity mechanisms and effector repertoire.</title>
        <authorList>
            <person name="Levesque C.A."/>
            <person name="Brouwer H."/>
            <person name="Cano L."/>
            <person name="Hamilton J.P."/>
            <person name="Holt C."/>
            <person name="Huitema E."/>
            <person name="Raffaele S."/>
            <person name="Robideau G.P."/>
            <person name="Thines M."/>
            <person name="Win J."/>
            <person name="Zerillo M.M."/>
            <person name="Beakes G.W."/>
            <person name="Boore J.L."/>
            <person name="Busam D."/>
            <person name="Dumas B."/>
            <person name="Ferriera S."/>
            <person name="Fuerstenberg S.I."/>
            <person name="Gachon C.M."/>
            <person name="Gaulin E."/>
            <person name="Govers F."/>
            <person name="Grenville-Briggs L."/>
            <person name="Horner N."/>
            <person name="Hostetler J."/>
            <person name="Jiang R.H."/>
            <person name="Johnson J."/>
            <person name="Krajaejun T."/>
            <person name="Lin H."/>
            <person name="Meijer H.J."/>
            <person name="Moore B."/>
            <person name="Morris P."/>
            <person name="Phuntmart V."/>
            <person name="Puiu D."/>
            <person name="Shetty J."/>
            <person name="Stajich J.E."/>
            <person name="Tripathy S."/>
            <person name="Wawra S."/>
            <person name="van West P."/>
            <person name="Whitty B.R."/>
            <person name="Coutinho P.M."/>
            <person name="Henrissat B."/>
            <person name="Martin F."/>
            <person name="Thomas P.D."/>
            <person name="Tyler B.M."/>
            <person name="De Vries R.P."/>
            <person name="Kamoun S."/>
            <person name="Yandell M."/>
            <person name="Tisserat N."/>
            <person name="Buell C.R."/>
        </authorList>
    </citation>
    <scope>NUCLEOTIDE SEQUENCE</scope>
    <source>
        <strain evidence="3">DAOM:BR144</strain>
    </source>
</reference>
<dbReference type="eggNOG" id="ENOG502SSET">
    <property type="taxonomic scope" value="Eukaryota"/>
</dbReference>
<name>K3WRL8_GLOUD</name>
<evidence type="ECO:0000313" key="3">
    <source>
        <dbReference type="Proteomes" id="UP000019132"/>
    </source>
</evidence>
<dbReference type="EnsemblProtists" id="PYU1_T007612">
    <property type="protein sequence ID" value="PYU1_T007612"/>
    <property type="gene ID" value="PYU1_G007596"/>
</dbReference>
<accession>K3WRL8</accession>
<protein>
    <submittedName>
        <fullName evidence="2">Uncharacterized protein</fullName>
    </submittedName>
</protein>
<sequence>MSPVLSDQEFKAKQREIARELTGYQHQLNYIAQALAGDTPHQKEERKRRELERQERDHQRAVAMEHRIQHQIDRAHERDERRAKILSRANRASRSPSPEPRENEANEAQECVT</sequence>
<dbReference type="InParanoid" id="K3WRL8"/>
<dbReference type="AlphaFoldDB" id="K3WRL8"/>
<reference evidence="3" key="2">
    <citation type="submission" date="2010-04" db="EMBL/GenBank/DDBJ databases">
        <authorList>
            <person name="Buell R."/>
            <person name="Hamilton J."/>
            <person name="Hostetler J."/>
        </authorList>
    </citation>
    <scope>NUCLEOTIDE SEQUENCE [LARGE SCALE GENOMIC DNA]</scope>
    <source>
        <strain evidence="3">DAOM:BR144</strain>
    </source>
</reference>
<evidence type="ECO:0000313" key="2">
    <source>
        <dbReference type="EnsemblProtists" id="PYU1_T007612"/>
    </source>
</evidence>
<feature type="compositionally biased region" description="Low complexity" evidence="1">
    <location>
        <begin position="87"/>
        <end position="96"/>
    </location>
</feature>
<dbReference type="HOGENOM" id="CLU_2138510_0_0_1"/>
<organism evidence="2 3">
    <name type="scientific">Globisporangium ultimum (strain ATCC 200006 / CBS 805.95 / DAOM BR144)</name>
    <name type="common">Pythium ultimum</name>
    <dbReference type="NCBI Taxonomy" id="431595"/>
    <lineage>
        <taxon>Eukaryota</taxon>
        <taxon>Sar</taxon>
        <taxon>Stramenopiles</taxon>
        <taxon>Oomycota</taxon>
        <taxon>Peronosporomycetes</taxon>
        <taxon>Pythiales</taxon>
        <taxon>Pythiaceae</taxon>
        <taxon>Globisporangium</taxon>
    </lineage>
</organism>
<dbReference type="Proteomes" id="UP000019132">
    <property type="component" value="Unassembled WGS sequence"/>
</dbReference>
<dbReference type="VEuPathDB" id="FungiDB:PYU1_G007596"/>
<dbReference type="EMBL" id="GL376585">
    <property type="status" value="NOT_ANNOTATED_CDS"/>
    <property type="molecule type" value="Genomic_DNA"/>
</dbReference>
<proteinExistence type="predicted"/>
<feature type="compositionally biased region" description="Basic and acidic residues" evidence="1">
    <location>
        <begin position="40"/>
        <end position="83"/>
    </location>
</feature>
<dbReference type="OMA" id="EHRIQHQ"/>
<reference evidence="2" key="3">
    <citation type="submission" date="2015-02" db="UniProtKB">
        <authorList>
            <consortium name="EnsemblProtists"/>
        </authorList>
    </citation>
    <scope>IDENTIFICATION</scope>
    <source>
        <strain evidence="2">DAOM BR144</strain>
    </source>
</reference>
<evidence type="ECO:0000256" key="1">
    <source>
        <dbReference type="SAM" id="MobiDB-lite"/>
    </source>
</evidence>
<keyword evidence="3" id="KW-1185">Reference proteome</keyword>
<feature type="region of interest" description="Disordered" evidence="1">
    <location>
        <begin position="34"/>
        <end position="113"/>
    </location>
</feature>